<dbReference type="OrthoDB" id="341259at2759"/>
<feature type="repeat" description="ANK" evidence="3">
    <location>
        <begin position="224"/>
        <end position="250"/>
    </location>
</feature>
<dbReference type="InterPro" id="IPR002654">
    <property type="entry name" value="Glyco_trans_25"/>
</dbReference>
<evidence type="ECO:0000256" key="3">
    <source>
        <dbReference type="PROSITE-ProRule" id="PRU00023"/>
    </source>
</evidence>
<accession>A0A1Q9C961</accession>
<feature type="repeat" description="ANK" evidence="3">
    <location>
        <begin position="422"/>
        <end position="454"/>
    </location>
</feature>
<protein>
    <submittedName>
        <fullName evidence="6">Ankyrin-1</fullName>
    </submittedName>
</protein>
<dbReference type="Pfam" id="PF01755">
    <property type="entry name" value="Glyco_transf_25"/>
    <property type="match status" value="1"/>
</dbReference>
<keyword evidence="1" id="KW-0677">Repeat</keyword>
<dbReference type="Pfam" id="PF13637">
    <property type="entry name" value="Ank_4"/>
    <property type="match status" value="2"/>
</dbReference>
<feature type="domain" description="Glycosyl transferase family 25" evidence="5">
    <location>
        <begin position="821"/>
        <end position="998"/>
    </location>
</feature>
<dbReference type="CDD" id="cd06532">
    <property type="entry name" value="Glyco_transf_25"/>
    <property type="match status" value="1"/>
</dbReference>
<feature type="repeat" description="ANK" evidence="3">
    <location>
        <begin position="158"/>
        <end position="190"/>
    </location>
</feature>
<dbReference type="PROSITE" id="PS50088">
    <property type="entry name" value="ANK_REPEAT"/>
    <property type="match status" value="11"/>
</dbReference>
<evidence type="ECO:0000259" key="5">
    <source>
        <dbReference type="Pfam" id="PF01755"/>
    </source>
</evidence>
<dbReference type="Pfam" id="PF12796">
    <property type="entry name" value="Ank_2"/>
    <property type="match status" value="3"/>
</dbReference>
<dbReference type="PROSITE" id="PS50297">
    <property type="entry name" value="ANK_REP_REGION"/>
    <property type="match status" value="11"/>
</dbReference>
<name>A0A1Q9C961_SYMMI</name>
<gene>
    <name evidence="6" type="primary">ANK1</name>
    <name evidence="6" type="ORF">AK812_SmicGene40227</name>
</gene>
<dbReference type="SMART" id="SM00248">
    <property type="entry name" value="ANK"/>
    <property type="match status" value="12"/>
</dbReference>
<keyword evidence="2 3" id="KW-0040">ANK repeat</keyword>
<evidence type="ECO:0000313" key="6">
    <source>
        <dbReference type="EMBL" id="OLP79483.1"/>
    </source>
</evidence>
<dbReference type="Gene3D" id="1.25.40.20">
    <property type="entry name" value="Ankyrin repeat-containing domain"/>
    <property type="match status" value="5"/>
</dbReference>
<dbReference type="InterPro" id="IPR002110">
    <property type="entry name" value="Ankyrin_rpt"/>
</dbReference>
<feature type="repeat" description="ANK" evidence="3">
    <location>
        <begin position="123"/>
        <end position="155"/>
    </location>
</feature>
<dbReference type="PANTHER" id="PTHR24171">
    <property type="entry name" value="ANKYRIN REPEAT DOMAIN-CONTAINING PROTEIN 39-RELATED"/>
    <property type="match status" value="1"/>
</dbReference>
<evidence type="ECO:0000256" key="4">
    <source>
        <dbReference type="SAM" id="MobiDB-lite"/>
    </source>
</evidence>
<feature type="repeat" description="ANK" evidence="3">
    <location>
        <begin position="323"/>
        <end position="355"/>
    </location>
</feature>
<evidence type="ECO:0000313" key="7">
    <source>
        <dbReference type="Proteomes" id="UP000186817"/>
    </source>
</evidence>
<dbReference type="Proteomes" id="UP000186817">
    <property type="component" value="Unassembled WGS sequence"/>
</dbReference>
<evidence type="ECO:0000256" key="2">
    <source>
        <dbReference type="ARBA" id="ARBA00023043"/>
    </source>
</evidence>
<proteinExistence type="predicted"/>
<feature type="repeat" description="ANK" evidence="3">
    <location>
        <begin position="356"/>
        <end position="388"/>
    </location>
</feature>
<dbReference type="InterPro" id="IPR036770">
    <property type="entry name" value="Ankyrin_rpt-contain_sf"/>
</dbReference>
<dbReference type="EMBL" id="LSRX01001479">
    <property type="protein sequence ID" value="OLP79483.1"/>
    <property type="molecule type" value="Genomic_DNA"/>
</dbReference>
<reference evidence="6 7" key="1">
    <citation type="submission" date="2016-02" db="EMBL/GenBank/DDBJ databases">
        <title>Genome analysis of coral dinoflagellate symbionts highlights evolutionary adaptations to a symbiotic lifestyle.</title>
        <authorList>
            <person name="Aranda M."/>
            <person name="Li Y."/>
            <person name="Liew Y.J."/>
            <person name="Baumgarten S."/>
            <person name="Simakov O."/>
            <person name="Wilson M."/>
            <person name="Piel J."/>
            <person name="Ashoor H."/>
            <person name="Bougouffa S."/>
            <person name="Bajic V.B."/>
            <person name="Ryu T."/>
            <person name="Ravasi T."/>
            <person name="Bayer T."/>
            <person name="Micklem G."/>
            <person name="Kim H."/>
            <person name="Bhak J."/>
            <person name="Lajeunesse T.C."/>
            <person name="Voolstra C.R."/>
        </authorList>
    </citation>
    <scope>NUCLEOTIDE SEQUENCE [LARGE SCALE GENOMIC DNA]</scope>
    <source>
        <strain evidence="6 7">CCMP2467</strain>
    </source>
</reference>
<sequence length="1041" mass="112284">MLQIRTASGERLIALNLASFLEMLPEAMHAVRALKQHLEGMCGLPRFRQRLVFRHDGDGDDEAVLLDEDHRLKSGEVQVVLLNFCPTSDTQVAALRDAAIHGLASEVEDILNRPQDPDLACFGQPTPLLEAAERGHLEIARLLLEAKADQDKAFDDEDGETALLVAAQHGQLEVVRLLLDANADMDKAMHDGSTPLFTAAHDGQLDVARLLLEAKADKHKAMHDGSTPLFIAAQEGHLEMVRLLLEANADKDRAIADGATPFFIAAQEGHVEVACLLLEANAVTDKVLHDGTTPLFVAAQEGHLEVARLLLRANADQDQAVQDGATPLYIAAESGNFKVAHLLLEADADKDKATQDGATPLFIAAQTGQLDVARLLLEANADVDKAIHDGATPLFIAAQTGQLDVARLLLEANADVDKAIHDGATPLFIAAQRGRLEVASLLLEANTDKDKVMNDGATPLFIAAQSGQLEVARLLLEANADMNKATHDGSTPLLVATERGVGADMALHRGVELLQRKDFEAEVVRAVHGTRDEYFQDLEAELHRALGVWMADARHLAQTPPTTAAECQQSSTPGHADPRTPSPATRVVQTKSRPVPRPLQPMAVTHRSAQAIEQGSGSMRRVVTVVRQPGSPLHQGRVSVSPVRQLAQATNSQNVSPVASAQAMSPHSAAHVLAQGQNGSGCSERARPPQPGPNIPAVAAMGVGTSPSGAPLPPNAELCEGAVLPISSGGTCRVKKPLGMGSFGAVWEAEQQEPQKVQELGAPCHPSPAMVMKQKAVAKAKGAAQRVMKAGTKAGRKVTKTIAKPVKAMTPSPRLRDMRAVVINLDNRPDRYTALQKNMNRNAPWLKMQRLSAVNGKETKIPEKDVVRKWSTARLAQMFHWYREKTIAMSPGERGCCASHLAAWRKCAKSGKPLLVLEDDAVILPSFTATLTQALKELPKDTGALWLTSKDRGSRKRVGKATMQPHYLWTTVGYIIWPAAAKAFMRLLPMDMPVDNFMAWHVKENVVKAFSVSPAVVRQSQTWNVGSDVPHSDDVALWDAE</sequence>
<dbReference type="SUPFAM" id="SSF48403">
    <property type="entry name" value="Ankyrin repeat"/>
    <property type="match status" value="1"/>
</dbReference>
<dbReference type="PRINTS" id="PR01415">
    <property type="entry name" value="ANKYRIN"/>
</dbReference>
<dbReference type="AlphaFoldDB" id="A0A1Q9C961"/>
<feature type="repeat" description="ANK" evidence="3">
    <location>
        <begin position="389"/>
        <end position="421"/>
    </location>
</feature>
<keyword evidence="7" id="KW-1185">Reference proteome</keyword>
<comment type="caution">
    <text evidence="6">The sequence shown here is derived from an EMBL/GenBank/DDBJ whole genome shotgun (WGS) entry which is preliminary data.</text>
</comment>
<feature type="compositionally biased region" description="Polar residues" evidence="4">
    <location>
        <begin position="559"/>
        <end position="573"/>
    </location>
</feature>
<feature type="region of interest" description="Disordered" evidence="4">
    <location>
        <begin position="557"/>
        <end position="599"/>
    </location>
</feature>
<evidence type="ECO:0000256" key="1">
    <source>
        <dbReference type="ARBA" id="ARBA00022737"/>
    </source>
</evidence>
<feature type="repeat" description="ANK" evidence="3">
    <location>
        <begin position="455"/>
        <end position="487"/>
    </location>
</feature>
<feature type="repeat" description="ANK" evidence="3">
    <location>
        <begin position="257"/>
        <end position="282"/>
    </location>
</feature>
<feature type="repeat" description="ANK" evidence="3">
    <location>
        <begin position="290"/>
        <end position="322"/>
    </location>
</feature>
<dbReference type="OMA" id="AMHDGST"/>
<feature type="repeat" description="ANK" evidence="3">
    <location>
        <begin position="191"/>
        <end position="217"/>
    </location>
</feature>
<dbReference type="PANTHER" id="PTHR24171:SF9">
    <property type="entry name" value="ANKYRIN REPEAT DOMAIN-CONTAINING PROTEIN 39"/>
    <property type="match status" value="1"/>
</dbReference>
<organism evidence="6 7">
    <name type="scientific">Symbiodinium microadriaticum</name>
    <name type="common">Dinoflagellate</name>
    <name type="synonym">Zooxanthella microadriatica</name>
    <dbReference type="NCBI Taxonomy" id="2951"/>
    <lineage>
        <taxon>Eukaryota</taxon>
        <taxon>Sar</taxon>
        <taxon>Alveolata</taxon>
        <taxon>Dinophyceae</taxon>
        <taxon>Suessiales</taxon>
        <taxon>Symbiodiniaceae</taxon>
        <taxon>Symbiodinium</taxon>
    </lineage>
</organism>